<dbReference type="Pfam" id="PF00550">
    <property type="entry name" value="PP-binding"/>
    <property type="match status" value="1"/>
</dbReference>
<name>S6TYA5_PSESF</name>
<proteinExistence type="predicted"/>
<sequence>MGGHSLLAVSLTARLRQEGIEADVRALFEQPTLAGYAAITENMEIIL</sequence>
<dbReference type="InterPro" id="IPR036736">
    <property type="entry name" value="ACP-like_sf"/>
</dbReference>
<dbReference type="PATRIC" id="fig|1194404.4.peg.7840"/>
<evidence type="ECO:0000313" key="2">
    <source>
        <dbReference type="EMBL" id="EPN31073.1"/>
    </source>
</evidence>
<comment type="caution">
    <text evidence="2">The sequence shown here is derived from an EMBL/GenBank/DDBJ whole genome shotgun (WGS) entry which is preliminary data.</text>
</comment>
<reference evidence="2 3" key="1">
    <citation type="journal article" date="2013" name="PLoS Pathog.">
        <title>Genomic analysis of the Kiwifruit pathogen Pseudomonas syringae pv. actinidiae provides insight into the origins of an emergent plant disease.</title>
        <authorList>
            <person name="McCann H.C."/>
            <person name="Rikkerink E.H."/>
            <person name="Bertels F."/>
            <person name="Fiers M."/>
            <person name="Lu A."/>
            <person name="Rees-George J."/>
            <person name="Andersen M.T."/>
            <person name="Gleave A.P."/>
            <person name="Haubold B."/>
            <person name="Wohlers M.W."/>
            <person name="Guttman D.S."/>
            <person name="Wang P.W."/>
            <person name="Straub C."/>
            <person name="Vanneste J.L."/>
            <person name="Rainey P.B."/>
            <person name="Templeton M.D."/>
        </authorList>
    </citation>
    <scope>NUCLEOTIDE SEQUENCE [LARGE SCALE GENOMIC DNA]</scope>
    <source>
        <strain evidence="2 3">ICMP 18807</strain>
    </source>
</reference>
<gene>
    <name evidence="2" type="ORF">A244_38215</name>
</gene>
<dbReference type="Proteomes" id="UP000015729">
    <property type="component" value="Unassembled WGS sequence"/>
</dbReference>
<dbReference type="SUPFAM" id="SSF47336">
    <property type="entry name" value="ACP-like"/>
    <property type="match status" value="1"/>
</dbReference>
<dbReference type="InterPro" id="IPR009081">
    <property type="entry name" value="PP-bd_ACP"/>
</dbReference>
<dbReference type="PROSITE" id="PS50075">
    <property type="entry name" value="CARRIER"/>
    <property type="match status" value="1"/>
</dbReference>
<evidence type="ECO:0000259" key="1">
    <source>
        <dbReference type="PROSITE" id="PS50075"/>
    </source>
</evidence>
<organism evidence="2 3">
    <name type="scientific">Pseudomonas syringae pv. actinidiae ICMP 18807</name>
    <dbReference type="NCBI Taxonomy" id="1194404"/>
    <lineage>
        <taxon>Bacteria</taxon>
        <taxon>Pseudomonadati</taxon>
        <taxon>Pseudomonadota</taxon>
        <taxon>Gammaproteobacteria</taxon>
        <taxon>Pseudomonadales</taxon>
        <taxon>Pseudomonadaceae</taxon>
        <taxon>Pseudomonas</taxon>
        <taxon>Pseudomonas syringae</taxon>
    </lineage>
</organism>
<dbReference type="EMBL" id="AOKG01002606">
    <property type="protein sequence ID" value="EPN31073.1"/>
    <property type="molecule type" value="Genomic_DNA"/>
</dbReference>
<dbReference type="AlphaFoldDB" id="S6TYA5"/>
<protein>
    <submittedName>
        <fullName evidence="2">Non-ribosomal peptide synthetase SyfA</fullName>
    </submittedName>
</protein>
<feature type="domain" description="Carrier" evidence="1">
    <location>
        <begin position="1"/>
        <end position="44"/>
    </location>
</feature>
<accession>S6TYA5</accession>
<evidence type="ECO:0000313" key="3">
    <source>
        <dbReference type="Proteomes" id="UP000015729"/>
    </source>
</evidence>
<dbReference type="Gene3D" id="1.10.1200.10">
    <property type="entry name" value="ACP-like"/>
    <property type="match status" value="1"/>
</dbReference>